<gene>
    <name evidence="2" type="ORF">SAMN05216474_0675</name>
</gene>
<dbReference type="STRING" id="477690.SAMN05216474_0675"/>
<keyword evidence="3" id="KW-1185">Reference proteome</keyword>
<dbReference type="PROSITE" id="PS00018">
    <property type="entry name" value="EF_HAND_1"/>
    <property type="match status" value="1"/>
</dbReference>
<name>A0A1I6Y5R2_9FLAO</name>
<dbReference type="Proteomes" id="UP000236454">
    <property type="component" value="Unassembled WGS sequence"/>
</dbReference>
<dbReference type="GO" id="GO:0006508">
    <property type="term" value="P:proteolysis"/>
    <property type="evidence" value="ECO:0007669"/>
    <property type="project" value="InterPro"/>
</dbReference>
<dbReference type="SUPFAM" id="SSF53187">
    <property type="entry name" value="Zn-dependent exopeptidases"/>
    <property type="match status" value="1"/>
</dbReference>
<dbReference type="InterPro" id="IPR045175">
    <property type="entry name" value="M28_fam"/>
</dbReference>
<feature type="domain" description="Peptidase M28" evidence="1">
    <location>
        <begin position="110"/>
        <end position="320"/>
    </location>
</feature>
<dbReference type="GO" id="GO:0008235">
    <property type="term" value="F:metalloexopeptidase activity"/>
    <property type="evidence" value="ECO:0007669"/>
    <property type="project" value="InterPro"/>
</dbReference>
<evidence type="ECO:0000259" key="1">
    <source>
        <dbReference type="Pfam" id="PF04389"/>
    </source>
</evidence>
<dbReference type="EMBL" id="FPAS01000001">
    <property type="protein sequence ID" value="SFT45826.1"/>
    <property type="molecule type" value="Genomic_DNA"/>
</dbReference>
<dbReference type="PANTHER" id="PTHR12147:SF26">
    <property type="entry name" value="PEPTIDASE M28 DOMAIN-CONTAINING PROTEIN"/>
    <property type="match status" value="1"/>
</dbReference>
<organism evidence="2 3">
    <name type="scientific">Lishizhenia tianjinensis</name>
    <dbReference type="NCBI Taxonomy" id="477690"/>
    <lineage>
        <taxon>Bacteria</taxon>
        <taxon>Pseudomonadati</taxon>
        <taxon>Bacteroidota</taxon>
        <taxon>Flavobacteriia</taxon>
        <taxon>Flavobacteriales</taxon>
        <taxon>Crocinitomicaceae</taxon>
        <taxon>Lishizhenia</taxon>
    </lineage>
</organism>
<accession>A0A1I6Y5R2</accession>
<reference evidence="2 3" key="1">
    <citation type="submission" date="2016-10" db="EMBL/GenBank/DDBJ databases">
        <authorList>
            <person name="de Groot N.N."/>
        </authorList>
    </citation>
    <scope>NUCLEOTIDE SEQUENCE [LARGE SCALE GENOMIC DNA]</scope>
    <source>
        <strain evidence="2 3">CGMCC 1.7005</strain>
    </source>
</reference>
<evidence type="ECO:0000313" key="3">
    <source>
        <dbReference type="Proteomes" id="UP000236454"/>
    </source>
</evidence>
<dbReference type="Pfam" id="PF04389">
    <property type="entry name" value="Peptidase_M28"/>
    <property type="match status" value="1"/>
</dbReference>
<dbReference type="PANTHER" id="PTHR12147">
    <property type="entry name" value="METALLOPEPTIDASE M28 FAMILY MEMBER"/>
    <property type="match status" value="1"/>
</dbReference>
<protein>
    <submittedName>
        <fullName evidence="2">Peptidase family M28</fullName>
    </submittedName>
</protein>
<dbReference type="AlphaFoldDB" id="A0A1I6Y5R2"/>
<proteinExistence type="predicted"/>
<dbReference type="Gene3D" id="3.40.630.10">
    <property type="entry name" value="Zn peptidases"/>
    <property type="match status" value="1"/>
</dbReference>
<dbReference type="InterPro" id="IPR018247">
    <property type="entry name" value="EF_Hand_1_Ca_BS"/>
</dbReference>
<evidence type="ECO:0000313" key="2">
    <source>
        <dbReference type="EMBL" id="SFT45826.1"/>
    </source>
</evidence>
<sequence length="331" mass="38120">MLKDGINFEILFILLCNSYHRKSFPMTKCIATSLLFILSVLLTELSHAQESDTTFIKKHFTTITKSGEYRHYKNVKELNRVAAYLKSVFESYSDTVWYQSFEVDGRKYKNVICSFGPITAKRTIIGAHYDVCGISEGADDNASGVVGLLELARMLQGKELSKRVDLVAYTLEEPPYYGTQNMGSFIHAQSLVKDSVEVEIMVSLEMIAYFKDQKNTQDYPAKFLSLFYGKRGNYITLVQKIGGHSSVDKWCRKYKRKAKVRTKRFKGPESLVGIAFSDHRNYWHFNIPALMITDTAFFRNKHYHQSTDVMENLDFHRMSLVINAVYEMLTD</sequence>
<dbReference type="InterPro" id="IPR007484">
    <property type="entry name" value="Peptidase_M28"/>
</dbReference>